<keyword evidence="2 5" id="KW-0808">Transferase</keyword>
<dbReference type="SUPFAM" id="SSF53335">
    <property type="entry name" value="S-adenosyl-L-methionine-dependent methyltransferases"/>
    <property type="match status" value="1"/>
</dbReference>
<dbReference type="Gene3D" id="3.90.120.10">
    <property type="entry name" value="DNA Methylase, subunit A, domain 2"/>
    <property type="match status" value="1"/>
</dbReference>
<evidence type="ECO:0000256" key="3">
    <source>
        <dbReference type="ARBA" id="ARBA00022691"/>
    </source>
</evidence>
<dbReference type="EMBL" id="AUZY01001912">
    <property type="protein sequence ID" value="EQD73581.1"/>
    <property type="molecule type" value="Genomic_DNA"/>
</dbReference>
<proteinExistence type="predicted"/>
<dbReference type="AlphaFoldDB" id="T1BKW4"/>
<evidence type="ECO:0000256" key="4">
    <source>
        <dbReference type="SAM" id="MobiDB-lite"/>
    </source>
</evidence>
<dbReference type="Pfam" id="PF00145">
    <property type="entry name" value="DNA_methylase"/>
    <property type="match status" value="1"/>
</dbReference>
<protein>
    <submittedName>
        <fullName evidence="5">C-5 cytosine-specific DNA methylase</fullName>
        <ecNumber evidence="5">2.1.1.-</ecNumber>
    </submittedName>
</protein>
<comment type="caution">
    <text evidence="5">The sequence shown here is derived from an EMBL/GenBank/DDBJ whole genome shotgun (WGS) entry which is preliminary data.</text>
</comment>
<gene>
    <name evidence="5" type="ORF">B1B_03152</name>
</gene>
<organism evidence="5">
    <name type="scientific">mine drainage metagenome</name>
    <dbReference type="NCBI Taxonomy" id="410659"/>
    <lineage>
        <taxon>unclassified sequences</taxon>
        <taxon>metagenomes</taxon>
        <taxon>ecological metagenomes</taxon>
    </lineage>
</organism>
<dbReference type="GO" id="GO:0032259">
    <property type="term" value="P:methylation"/>
    <property type="evidence" value="ECO:0007669"/>
    <property type="project" value="UniProtKB-KW"/>
</dbReference>
<accession>T1BKW4</accession>
<feature type="region of interest" description="Disordered" evidence="4">
    <location>
        <begin position="141"/>
        <end position="164"/>
    </location>
</feature>
<dbReference type="InterPro" id="IPR031303">
    <property type="entry name" value="C5_meth_CS"/>
</dbReference>
<reference evidence="5" key="2">
    <citation type="journal article" date="2014" name="ISME J.">
        <title>Microbial stratification in low pH oxic and suboxic macroscopic growths along an acid mine drainage.</title>
        <authorList>
            <person name="Mendez-Garcia C."/>
            <person name="Mesa V."/>
            <person name="Sprenger R.R."/>
            <person name="Richter M."/>
            <person name="Diez M.S."/>
            <person name="Solano J."/>
            <person name="Bargiela R."/>
            <person name="Golyshina O.V."/>
            <person name="Manteca A."/>
            <person name="Ramos J.L."/>
            <person name="Gallego J.R."/>
            <person name="Llorente I."/>
            <person name="Martins Dos Santos V.A."/>
            <person name="Jensen O.N."/>
            <person name="Pelaez A.I."/>
            <person name="Sanchez J."/>
            <person name="Ferrer M."/>
        </authorList>
    </citation>
    <scope>NUCLEOTIDE SEQUENCE</scope>
</reference>
<dbReference type="EC" id="2.1.1.-" evidence="5"/>
<name>T1BKW4_9ZZZZ</name>
<sequence length="303" mass="33843">MGSVPDPNYGFHIPAEELSDHFMDTVLTDEEVQINRKSKVDHSWYGRMPFPDPVDRPARTVMATQTGVSRETLVLEWEREGSKVYRRPTIREAASFQTFPITYQFWGRTAETRYKLVGNAVPPVLAGAVARAIARKMGRPSPAAPIVTTHTTLRPPPVKVSRRRDGTALQRYPADRKFRDHLPGSRSRGFRVDLDNLGGDEAFGKRAGGPHPIVWTARLYAGSGKHLARVTLTLDQALEQFNSCLLTEDQVKRARRFRTELEEKVGPALPDSRSLQEVWAGGGPQGRNGPVQVLSRLARAVDE</sequence>
<dbReference type="PROSITE" id="PS00095">
    <property type="entry name" value="C5_MTASE_2"/>
    <property type="match status" value="1"/>
</dbReference>
<evidence type="ECO:0000313" key="5">
    <source>
        <dbReference type="EMBL" id="EQD73581.1"/>
    </source>
</evidence>
<feature type="non-terminal residue" evidence="5">
    <location>
        <position position="303"/>
    </location>
</feature>
<evidence type="ECO:0000256" key="1">
    <source>
        <dbReference type="ARBA" id="ARBA00022603"/>
    </source>
</evidence>
<dbReference type="InterPro" id="IPR029063">
    <property type="entry name" value="SAM-dependent_MTases_sf"/>
</dbReference>
<keyword evidence="1 5" id="KW-0489">Methyltransferase</keyword>
<dbReference type="InterPro" id="IPR001525">
    <property type="entry name" value="C5_MeTfrase"/>
</dbReference>
<keyword evidence="3" id="KW-0949">S-adenosyl-L-methionine</keyword>
<evidence type="ECO:0000256" key="2">
    <source>
        <dbReference type="ARBA" id="ARBA00022679"/>
    </source>
</evidence>
<dbReference type="GO" id="GO:0008168">
    <property type="term" value="F:methyltransferase activity"/>
    <property type="evidence" value="ECO:0007669"/>
    <property type="project" value="UniProtKB-KW"/>
</dbReference>
<reference evidence="5" key="1">
    <citation type="submission" date="2013-08" db="EMBL/GenBank/DDBJ databases">
        <authorList>
            <person name="Mendez C."/>
            <person name="Richter M."/>
            <person name="Ferrer M."/>
            <person name="Sanchez J."/>
        </authorList>
    </citation>
    <scope>NUCLEOTIDE SEQUENCE</scope>
</reference>